<name>A0ABT8YKM3_9HYPH</name>
<comment type="caution">
    <text evidence="2">The sequence shown here is derived from an EMBL/GenBank/DDBJ whole genome shotgun (WGS) entry which is preliminary data.</text>
</comment>
<feature type="transmembrane region" description="Helical" evidence="1">
    <location>
        <begin position="185"/>
        <end position="208"/>
    </location>
</feature>
<reference evidence="2" key="2">
    <citation type="submission" date="2023-07" db="EMBL/GenBank/DDBJ databases">
        <authorList>
            <person name="Shen H."/>
        </authorList>
    </citation>
    <scope>NUCLEOTIDE SEQUENCE</scope>
    <source>
        <strain evidence="2">TNR-22</strain>
    </source>
</reference>
<keyword evidence="1" id="KW-0472">Membrane</keyword>
<accession>A0ABT8YKM3</accession>
<feature type="transmembrane region" description="Helical" evidence="1">
    <location>
        <begin position="160"/>
        <end position="178"/>
    </location>
</feature>
<feature type="transmembrane region" description="Helical" evidence="1">
    <location>
        <begin position="220"/>
        <end position="242"/>
    </location>
</feature>
<keyword evidence="3" id="KW-1185">Reference proteome</keyword>
<keyword evidence="1" id="KW-1133">Transmembrane helix</keyword>
<feature type="transmembrane region" description="Helical" evidence="1">
    <location>
        <begin position="254"/>
        <end position="277"/>
    </location>
</feature>
<feature type="transmembrane region" description="Helical" evidence="1">
    <location>
        <begin position="345"/>
        <end position="364"/>
    </location>
</feature>
<feature type="transmembrane region" description="Helical" evidence="1">
    <location>
        <begin position="126"/>
        <end position="148"/>
    </location>
</feature>
<proteinExistence type="predicted"/>
<organism evidence="2 3">
    <name type="scientific">Rhizobium alvei</name>
    <dbReference type="NCBI Taxonomy" id="1132659"/>
    <lineage>
        <taxon>Bacteria</taxon>
        <taxon>Pseudomonadati</taxon>
        <taxon>Pseudomonadota</taxon>
        <taxon>Alphaproteobacteria</taxon>
        <taxon>Hyphomicrobiales</taxon>
        <taxon>Rhizobiaceae</taxon>
        <taxon>Rhizobium/Agrobacterium group</taxon>
        <taxon>Rhizobium</taxon>
    </lineage>
</organism>
<sequence>MQFDLSDWEKRKAALLPLLQDATSRGLLASEQAVKLTDYLVSRGLDARRLAAASSVEGEGLSAPRDDSAGPSEVAEAPRFIRGFHDILITIGILVLIAGLGGLTRVYVIPVVAIVLAEILVKRQRLALPAVVLTLAFGGSVGFAAGTFINAGWPGMMEDLLLTLSALCAAVCLALFYWRYQVPLALSAVIALAFAVVVEGGSLLIWSASADPLFYSKRPWLVAFYIGVFAVLTFGMALRFDLADRMRVTRRSDVAFWLHLVAAPALLYTLIAVIYLSRGNQIFGTEPSLWQAVAIVFSVAALMLTGIVLDRRAFVTSGLVSLGYAINILLSKGSLEGLLKSADSLFFIILIAIGVVVLSLGIGWQPLRRIVVGALPENLSGRLPPVAA</sequence>
<keyword evidence="1" id="KW-0812">Transmembrane</keyword>
<reference evidence="2" key="1">
    <citation type="journal article" date="2015" name="Int. J. Syst. Evol. Microbiol.">
        <title>Rhizobium alvei sp. nov., isolated from a freshwater river.</title>
        <authorList>
            <person name="Sheu S.Y."/>
            <person name="Huang H.W."/>
            <person name="Young C.C."/>
            <person name="Chen W.M."/>
        </authorList>
    </citation>
    <scope>NUCLEOTIDE SEQUENCE</scope>
    <source>
        <strain evidence="2">TNR-22</strain>
    </source>
</reference>
<dbReference type="EMBL" id="JAUOZU010000007">
    <property type="protein sequence ID" value="MDO6964230.1"/>
    <property type="molecule type" value="Genomic_DNA"/>
</dbReference>
<dbReference type="RefSeq" id="WP_304376157.1">
    <property type="nucleotide sequence ID" value="NZ_JAUOZU010000007.1"/>
</dbReference>
<evidence type="ECO:0000256" key="1">
    <source>
        <dbReference type="SAM" id="Phobius"/>
    </source>
</evidence>
<evidence type="ECO:0000313" key="2">
    <source>
        <dbReference type="EMBL" id="MDO6964230.1"/>
    </source>
</evidence>
<feature type="transmembrane region" description="Helical" evidence="1">
    <location>
        <begin position="314"/>
        <end position="333"/>
    </location>
</feature>
<feature type="transmembrane region" description="Helical" evidence="1">
    <location>
        <begin position="289"/>
        <end position="309"/>
    </location>
</feature>
<evidence type="ECO:0000313" key="3">
    <source>
        <dbReference type="Proteomes" id="UP001174932"/>
    </source>
</evidence>
<feature type="transmembrane region" description="Helical" evidence="1">
    <location>
        <begin position="87"/>
        <end position="114"/>
    </location>
</feature>
<gene>
    <name evidence="2" type="ORF">Q4481_09695</name>
</gene>
<protein>
    <recommendedName>
        <fullName evidence="4">DUF2157 domain-containing protein</fullName>
    </recommendedName>
</protein>
<evidence type="ECO:0008006" key="4">
    <source>
        <dbReference type="Google" id="ProtNLM"/>
    </source>
</evidence>
<dbReference type="Proteomes" id="UP001174932">
    <property type="component" value="Unassembled WGS sequence"/>
</dbReference>